<sequence>MSRSRVKRKNSSSEDSIPEGSLILDDQTMDSTVALSGPMRAAEGIAQTLTSDEIQSIQTSITDINSLADIDTLQKKLQSDYKLLAKDFSHARLARIEAYISKIEEIQNSLKRDLEEKEALLEDDLPTVDPAYGTEQDSIKQRKLSQRRRNQIRNSVEVTAGNQHSDNLEFKLDETVLYQIPIFEEWFDALMKPFENRLQVTKMNYEYDIKLIEDTVRKNIYLLWNECVNRRCDLAQDFRSTLSQRLYQLQAEFHGDAKFQMLAVEKKRFRLASGKASDPVKRKKLQDSQTLEDIALRSIQSRSKENCTSRPMGSSPDEIASDLQWIRSAQIEDIELERYDELLKNYDGKPQQGKSLEQPKKPEMVMMKVTHPVKPQDHHVKKPETRPNSSAGTQSKQSQKGGGKKLASKKRESDVEGEDIPRRPHKLKVAPQLPSQTAPASLNSIQHLLPSAKTTDAHPQHQRSTPRHIVAPLVPIKPLAPIDISYMNQKPAATVNTGKPAATGNDTAATGTESSSTGAALRVPLLASSQQSGQLSAPKLQTQSGSMNPTAAPVANPVPVISSQPGPVAQINTAVPSTPSQPSDIKPVQLSPIQQQYRQYQQTNPRPGPFNEQQQQQQQSYPPPPQMFPTFPRLPSSFPHPPPPQLQLQHLPPPPPPQYNGMPGTLPPLMNTSNNFPGVIRSFEPICPPQPPQVQPAASANVLQGPPQIQSQQGNPTIEPQGN</sequence>
<dbReference type="EMBL" id="JAEUBG010004113">
    <property type="protein sequence ID" value="KAH3681987.1"/>
    <property type="molecule type" value="Genomic_DNA"/>
</dbReference>
<feature type="compositionally biased region" description="Polar residues" evidence="2">
    <location>
        <begin position="561"/>
        <end position="583"/>
    </location>
</feature>
<feature type="compositionally biased region" description="Low complexity" evidence="2">
    <location>
        <begin position="551"/>
        <end position="560"/>
    </location>
</feature>
<feature type="compositionally biased region" description="Low complexity" evidence="2">
    <location>
        <begin position="609"/>
        <end position="620"/>
    </location>
</feature>
<feature type="compositionally biased region" description="Low complexity" evidence="2">
    <location>
        <begin position="628"/>
        <end position="637"/>
    </location>
</feature>
<keyword evidence="1" id="KW-0175">Coiled coil</keyword>
<reference evidence="3" key="1">
    <citation type="journal article" date="2021" name="Open Biol.">
        <title>Shared evolutionary footprints suggest mitochondrial oxidative damage underlies multiple complex I losses in fungi.</title>
        <authorList>
            <person name="Schikora-Tamarit M.A."/>
            <person name="Marcet-Houben M."/>
            <person name="Nosek J."/>
            <person name="Gabaldon T."/>
        </authorList>
    </citation>
    <scope>NUCLEOTIDE SEQUENCE</scope>
    <source>
        <strain evidence="3">CBS2887</strain>
    </source>
</reference>
<feature type="region of interest" description="Disordered" evidence="2">
    <location>
        <begin position="1"/>
        <end position="23"/>
    </location>
</feature>
<feature type="compositionally biased region" description="Low complexity" evidence="2">
    <location>
        <begin position="389"/>
        <end position="399"/>
    </location>
</feature>
<gene>
    <name evidence="3" type="ORF">WICPIJ_007058</name>
</gene>
<feature type="compositionally biased region" description="Pro residues" evidence="2">
    <location>
        <begin position="638"/>
        <end position="658"/>
    </location>
</feature>
<evidence type="ECO:0000313" key="3">
    <source>
        <dbReference type="EMBL" id="KAH3681987.1"/>
    </source>
</evidence>
<feature type="compositionally biased region" description="Basic and acidic residues" evidence="2">
    <location>
        <begin position="409"/>
        <end position="422"/>
    </location>
</feature>
<evidence type="ECO:0000256" key="2">
    <source>
        <dbReference type="SAM" id="MobiDB-lite"/>
    </source>
</evidence>
<comment type="caution">
    <text evidence="3">The sequence shown here is derived from an EMBL/GenBank/DDBJ whole genome shotgun (WGS) entry which is preliminary data.</text>
</comment>
<feature type="region of interest" description="Disordered" evidence="2">
    <location>
        <begin position="495"/>
        <end position="517"/>
    </location>
</feature>
<feature type="region of interest" description="Disordered" evidence="2">
    <location>
        <begin position="372"/>
        <end position="438"/>
    </location>
</feature>
<feature type="coiled-coil region" evidence="1">
    <location>
        <begin position="96"/>
        <end position="123"/>
    </location>
</feature>
<evidence type="ECO:0000256" key="1">
    <source>
        <dbReference type="SAM" id="Coils"/>
    </source>
</evidence>
<organism evidence="3 4">
    <name type="scientific">Wickerhamomyces pijperi</name>
    <name type="common">Yeast</name>
    <name type="synonym">Pichia pijperi</name>
    <dbReference type="NCBI Taxonomy" id="599730"/>
    <lineage>
        <taxon>Eukaryota</taxon>
        <taxon>Fungi</taxon>
        <taxon>Dikarya</taxon>
        <taxon>Ascomycota</taxon>
        <taxon>Saccharomycotina</taxon>
        <taxon>Saccharomycetes</taxon>
        <taxon>Phaffomycetales</taxon>
        <taxon>Wickerhamomycetaceae</taxon>
        <taxon>Wickerhamomyces</taxon>
    </lineage>
</organism>
<feature type="compositionally biased region" description="Basic and acidic residues" evidence="2">
    <location>
        <begin position="374"/>
        <end position="385"/>
    </location>
</feature>
<protein>
    <submittedName>
        <fullName evidence="3">Uncharacterized protein</fullName>
    </submittedName>
</protein>
<feature type="compositionally biased region" description="Polar residues" evidence="2">
    <location>
        <begin position="539"/>
        <end position="549"/>
    </location>
</feature>
<accession>A0A9P8Q2N2</accession>
<feature type="compositionally biased region" description="Polar residues" evidence="2">
    <location>
        <begin position="707"/>
        <end position="723"/>
    </location>
</feature>
<name>A0A9P8Q2N2_WICPI</name>
<feature type="region of interest" description="Disordered" evidence="2">
    <location>
        <begin position="529"/>
        <end position="659"/>
    </location>
</feature>
<dbReference type="AlphaFoldDB" id="A0A9P8Q2N2"/>
<dbReference type="Proteomes" id="UP000774326">
    <property type="component" value="Unassembled WGS sequence"/>
</dbReference>
<reference evidence="3" key="2">
    <citation type="submission" date="2021-01" db="EMBL/GenBank/DDBJ databases">
        <authorList>
            <person name="Schikora-Tamarit M.A."/>
        </authorList>
    </citation>
    <scope>NUCLEOTIDE SEQUENCE</scope>
    <source>
        <strain evidence="3">CBS2887</strain>
    </source>
</reference>
<dbReference type="OrthoDB" id="3980944at2759"/>
<proteinExistence type="predicted"/>
<evidence type="ECO:0000313" key="4">
    <source>
        <dbReference type="Proteomes" id="UP000774326"/>
    </source>
</evidence>
<keyword evidence="4" id="KW-1185">Reference proteome</keyword>
<feature type="compositionally biased region" description="Low complexity" evidence="2">
    <location>
        <begin position="501"/>
        <end position="517"/>
    </location>
</feature>
<feature type="compositionally biased region" description="Basic residues" evidence="2">
    <location>
        <begin position="1"/>
        <end position="10"/>
    </location>
</feature>
<feature type="region of interest" description="Disordered" evidence="2">
    <location>
        <begin position="681"/>
        <end position="723"/>
    </location>
</feature>